<protein>
    <submittedName>
        <fullName evidence="2">(pine wood nematode) hypothetical protein</fullName>
    </submittedName>
</protein>
<evidence type="ECO:0000256" key="1">
    <source>
        <dbReference type="SAM" id="MobiDB-lite"/>
    </source>
</evidence>
<organism evidence="2 3">
    <name type="scientific">Bursaphelenchus xylophilus</name>
    <name type="common">Pinewood nematode worm</name>
    <name type="synonym">Aphelenchoides xylophilus</name>
    <dbReference type="NCBI Taxonomy" id="6326"/>
    <lineage>
        <taxon>Eukaryota</taxon>
        <taxon>Metazoa</taxon>
        <taxon>Ecdysozoa</taxon>
        <taxon>Nematoda</taxon>
        <taxon>Chromadorea</taxon>
        <taxon>Rhabditida</taxon>
        <taxon>Tylenchina</taxon>
        <taxon>Tylenchomorpha</taxon>
        <taxon>Aphelenchoidea</taxon>
        <taxon>Aphelenchoididae</taxon>
        <taxon>Bursaphelenchus</taxon>
    </lineage>
</organism>
<gene>
    <name evidence="2" type="ORF">BXYJ_LOCUS14325</name>
</gene>
<evidence type="ECO:0000313" key="2">
    <source>
        <dbReference type="EMBL" id="CAD5234234.1"/>
    </source>
</evidence>
<keyword evidence="3" id="KW-1185">Reference proteome</keyword>
<evidence type="ECO:0000313" key="3">
    <source>
        <dbReference type="Proteomes" id="UP000659654"/>
    </source>
</evidence>
<dbReference type="EMBL" id="CAJFCV020000006">
    <property type="protein sequence ID" value="CAG9129900.1"/>
    <property type="molecule type" value="Genomic_DNA"/>
</dbReference>
<comment type="caution">
    <text evidence="2">The sequence shown here is derived from an EMBL/GenBank/DDBJ whole genome shotgun (WGS) entry which is preliminary data.</text>
</comment>
<feature type="compositionally biased region" description="Acidic residues" evidence="1">
    <location>
        <begin position="145"/>
        <end position="154"/>
    </location>
</feature>
<feature type="compositionally biased region" description="Low complexity" evidence="1">
    <location>
        <begin position="62"/>
        <end position="72"/>
    </location>
</feature>
<dbReference type="Proteomes" id="UP000582659">
    <property type="component" value="Unassembled WGS sequence"/>
</dbReference>
<dbReference type="Proteomes" id="UP000659654">
    <property type="component" value="Unassembled WGS sequence"/>
</dbReference>
<feature type="compositionally biased region" description="Polar residues" evidence="1">
    <location>
        <begin position="79"/>
        <end position="111"/>
    </location>
</feature>
<proteinExistence type="predicted"/>
<name>A0A7I8X171_BURXY</name>
<feature type="region of interest" description="Disordered" evidence="1">
    <location>
        <begin position="44"/>
        <end position="118"/>
    </location>
</feature>
<dbReference type="AlphaFoldDB" id="A0A7I8X171"/>
<feature type="region of interest" description="Disordered" evidence="1">
    <location>
        <begin position="134"/>
        <end position="169"/>
    </location>
</feature>
<reference evidence="2" key="1">
    <citation type="submission" date="2020-09" db="EMBL/GenBank/DDBJ databases">
        <authorList>
            <person name="Kikuchi T."/>
        </authorList>
    </citation>
    <scope>NUCLEOTIDE SEQUENCE</scope>
    <source>
        <strain evidence="2">Ka4C1</strain>
    </source>
</reference>
<dbReference type="EMBL" id="CAJFDI010000006">
    <property type="protein sequence ID" value="CAD5234234.1"/>
    <property type="molecule type" value="Genomic_DNA"/>
</dbReference>
<sequence length="309" mass="33905">MVRVPASLSPARTRSNRTYGIQHVRRNNFVMSQPNSVLAYLQSYKSDSSEEEEEVPAPTAPAPSSALPSTTTGNVILFENTSTAPSTSRVRFEAPSTSQATGTDDPTSTQRLHGFSMSHGFRAIQINDDDEEEAMDIGDGFSGADESDTSDDDELQRPSAQPAHVVQPSSIEAYESTKPYYFLSAKKKSNGEYNKKMALGGYTYLLDRTKASWICCRKNMCGGRVRIVGEAAEEVTAHNQFCAPNIERVRAEMLKSKIYDSAKNSTEAPRKLIGTKVQTTGDLEVLSQLPSKKSMTRAINKIRQRIGGC</sequence>
<accession>A0A7I8X171</accession>